<feature type="region of interest" description="Disordered" evidence="1">
    <location>
        <begin position="355"/>
        <end position="437"/>
    </location>
</feature>
<reference evidence="3 4" key="1">
    <citation type="submission" date="2023-08" db="EMBL/GenBank/DDBJ databases">
        <authorList>
            <person name="Palmer J.M."/>
        </authorList>
    </citation>
    <scope>NUCLEOTIDE SEQUENCE [LARGE SCALE GENOMIC DNA]</scope>
    <source>
        <strain evidence="3 4">TWF481</strain>
    </source>
</reference>
<feature type="chain" id="PRO_5043979087" evidence="2">
    <location>
        <begin position="22"/>
        <end position="437"/>
    </location>
</feature>
<feature type="compositionally biased region" description="Acidic residues" evidence="1">
    <location>
        <begin position="383"/>
        <end position="399"/>
    </location>
</feature>
<dbReference type="EMBL" id="JAVHJL010000010">
    <property type="protein sequence ID" value="KAK6497040.1"/>
    <property type="molecule type" value="Genomic_DNA"/>
</dbReference>
<proteinExistence type="predicted"/>
<keyword evidence="4" id="KW-1185">Reference proteome</keyword>
<organism evidence="3 4">
    <name type="scientific">Arthrobotrys musiformis</name>
    <dbReference type="NCBI Taxonomy" id="47236"/>
    <lineage>
        <taxon>Eukaryota</taxon>
        <taxon>Fungi</taxon>
        <taxon>Dikarya</taxon>
        <taxon>Ascomycota</taxon>
        <taxon>Pezizomycotina</taxon>
        <taxon>Orbiliomycetes</taxon>
        <taxon>Orbiliales</taxon>
        <taxon>Orbiliaceae</taxon>
        <taxon>Arthrobotrys</taxon>
    </lineage>
</organism>
<dbReference type="InterPro" id="IPR021476">
    <property type="entry name" value="Egh16-like"/>
</dbReference>
<evidence type="ECO:0000313" key="3">
    <source>
        <dbReference type="EMBL" id="KAK6497040.1"/>
    </source>
</evidence>
<evidence type="ECO:0000313" key="4">
    <source>
        <dbReference type="Proteomes" id="UP001370758"/>
    </source>
</evidence>
<dbReference type="PROSITE" id="PS51257">
    <property type="entry name" value="PROKAR_LIPOPROTEIN"/>
    <property type="match status" value="1"/>
</dbReference>
<sequence>MRFTIGTAAVALLSCVNSAYGHSLILQAHGNCDPEGKKTGRSLGWRQEVDKHGRNKQGLHPFELDTVVFSDPPLARCCGQSNPGRVQVDQGCGLTLFEVWVRDMLPHPKIRDLGWGHKKIKDIIHSKRGYTLNVKSEMDTLMNEDRIPQASGGGWLKMRIHQVNQDGAGPYKCKIDQTGMGDKFPGNHKTDWIYLNKVPRGQDVASGPGSKNKASIRNPNLWITLPIPDTVKCTGTFGKYKNVCMVRCQNEAVNGPFGGCVPFVQTSSNTSCKPPPAQKPPTKPSTKPPVKGTTTPGEYATTVTEVRTCYSTPGKPIKPQETPSWTKKPYKVGNKNFFKKVIFKYKIIVIQNGKPPVVISPKPDPPKPEEPATPEENPKTPEENPETPEENPETPEENPETTVEKPSVTQEVPSPPESTENPGGKGDEDAEYEEDYY</sequence>
<dbReference type="AlphaFoldDB" id="A0AAV9VV50"/>
<dbReference type="PANTHER" id="PTHR34618:SF4">
    <property type="entry name" value="CAS1"/>
    <property type="match status" value="1"/>
</dbReference>
<feature type="signal peptide" evidence="2">
    <location>
        <begin position="1"/>
        <end position="21"/>
    </location>
</feature>
<feature type="compositionally biased region" description="Basic and acidic residues" evidence="1">
    <location>
        <begin position="364"/>
        <end position="382"/>
    </location>
</feature>
<feature type="compositionally biased region" description="Polar residues" evidence="1">
    <location>
        <begin position="407"/>
        <end position="421"/>
    </location>
</feature>
<accession>A0AAV9VV50</accession>
<feature type="compositionally biased region" description="Pro residues" evidence="1">
    <location>
        <begin position="273"/>
        <end position="287"/>
    </location>
</feature>
<dbReference type="Pfam" id="PF11327">
    <property type="entry name" value="Egh16-like"/>
    <property type="match status" value="1"/>
</dbReference>
<keyword evidence="2" id="KW-0732">Signal</keyword>
<feature type="region of interest" description="Disordered" evidence="1">
    <location>
        <begin position="269"/>
        <end position="300"/>
    </location>
</feature>
<evidence type="ECO:0000256" key="2">
    <source>
        <dbReference type="SAM" id="SignalP"/>
    </source>
</evidence>
<dbReference type="Proteomes" id="UP001370758">
    <property type="component" value="Unassembled WGS sequence"/>
</dbReference>
<feature type="compositionally biased region" description="Acidic residues" evidence="1">
    <location>
        <begin position="428"/>
        <end position="437"/>
    </location>
</feature>
<protein>
    <submittedName>
        <fullName evidence="3">Uncharacterized protein</fullName>
    </submittedName>
</protein>
<gene>
    <name evidence="3" type="ORF">TWF481_002018</name>
</gene>
<name>A0AAV9VV50_9PEZI</name>
<dbReference type="PANTHER" id="PTHR34618">
    <property type="entry name" value="SURFACE PROTEIN MAS1, PUTATIVE-RELATED"/>
    <property type="match status" value="1"/>
</dbReference>
<evidence type="ECO:0000256" key="1">
    <source>
        <dbReference type="SAM" id="MobiDB-lite"/>
    </source>
</evidence>
<comment type="caution">
    <text evidence="3">The sequence shown here is derived from an EMBL/GenBank/DDBJ whole genome shotgun (WGS) entry which is preliminary data.</text>
</comment>